<dbReference type="Proteomes" id="UP000198959">
    <property type="component" value="Unassembled WGS sequence"/>
</dbReference>
<dbReference type="EMBL" id="FMHW01000002">
    <property type="protein sequence ID" value="SCL26079.1"/>
    <property type="molecule type" value="Genomic_DNA"/>
</dbReference>
<dbReference type="Gene3D" id="1.10.260.40">
    <property type="entry name" value="lambda repressor-like DNA-binding domains"/>
    <property type="match status" value="1"/>
</dbReference>
<dbReference type="OrthoDB" id="4285266at2"/>
<reference evidence="4" key="1">
    <citation type="submission" date="2016-06" db="EMBL/GenBank/DDBJ databases">
        <authorList>
            <person name="Varghese N."/>
            <person name="Submissions Spin"/>
        </authorList>
    </citation>
    <scope>NUCLEOTIDE SEQUENCE [LARGE SCALE GENOMIC DNA]</scope>
    <source>
        <strain evidence="4">DSM 43817</strain>
    </source>
</reference>
<name>A0A1C6S9E6_9ACTN</name>
<dbReference type="PROSITE" id="PS50943">
    <property type="entry name" value="HTH_CROC1"/>
    <property type="match status" value="1"/>
</dbReference>
<dbReference type="CDD" id="cd00093">
    <property type="entry name" value="HTH_XRE"/>
    <property type="match status" value="1"/>
</dbReference>
<protein>
    <submittedName>
        <fullName evidence="3">Helix-turn-helix domain-containing protein</fullName>
    </submittedName>
</protein>
<keyword evidence="4" id="KW-1185">Reference proteome</keyword>
<gene>
    <name evidence="3" type="ORF">GA0074692_2081</name>
</gene>
<dbReference type="InterPro" id="IPR043917">
    <property type="entry name" value="DUF5753"/>
</dbReference>
<proteinExistence type="predicted"/>
<dbReference type="AlphaFoldDB" id="A0A1C6S9E6"/>
<accession>A0A1C6S9E6</accession>
<dbReference type="Pfam" id="PF19054">
    <property type="entry name" value="DUF5753"/>
    <property type="match status" value="1"/>
</dbReference>
<feature type="domain" description="HTH cro/C1-type" evidence="2">
    <location>
        <begin position="18"/>
        <end position="71"/>
    </location>
</feature>
<dbReference type="SUPFAM" id="SSF47413">
    <property type="entry name" value="lambda repressor-like DNA-binding domains"/>
    <property type="match status" value="1"/>
</dbReference>
<dbReference type="RefSeq" id="WP_091642388.1">
    <property type="nucleotide sequence ID" value="NZ_FMHW01000002.1"/>
</dbReference>
<dbReference type="Pfam" id="PF13560">
    <property type="entry name" value="HTH_31"/>
    <property type="match status" value="1"/>
</dbReference>
<evidence type="ECO:0000259" key="2">
    <source>
        <dbReference type="PROSITE" id="PS50943"/>
    </source>
</evidence>
<evidence type="ECO:0000313" key="4">
    <source>
        <dbReference type="Proteomes" id="UP000198959"/>
    </source>
</evidence>
<dbReference type="InterPro" id="IPR001387">
    <property type="entry name" value="Cro/C1-type_HTH"/>
</dbReference>
<evidence type="ECO:0000313" key="3">
    <source>
        <dbReference type="EMBL" id="SCL26079.1"/>
    </source>
</evidence>
<sequence>MAEVTVSTVPRRQLGRMLRELRLAAGVTLDAAAEALECSRQKAWRIETGGGTVRGVDVRGMCELYGVAADLTAALVALAGETRARGWWHAYAEVPAWLGLYAGMEATARRLREYADALVPALLQTPGYARALHDVDPELTDGDRERLERARLDRQALLRRRLPPPPRLDVVLSEAVLLRVAGGPATMAAQLRHLRQVTALPHVSVRVLPLAAGLPVGAEAGSFVLLDFPPAGTRAVPEPPVVYQESVTGALYLDRPTELAAYERVWASLDSLALDPEESRRSIGKIAEEVHHRAGAEPESLDGCTGGSPCPASDSPCRQPDPNEPVGRLTRCGWGG</sequence>
<evidence type="ECO:0000256" key="1">
    <source>
        <dbReference type="SAM" id="MobiDB-lite"/>
    </source>
</evidence>
<dbReference type="InterPro" id="IPR010982">
    <property type="entry name" value="Lambda_DNA-bd_dom_sf"/>
</dbReference>
<organism evidence="3 4">
    <name type="scientific">Micromonospora pallida</name>
    <dbReference type="NCBI Taxonomy" id="145854"/>
    <lineage>
        <taxon>Bacteria</taxon>
        <taxon>Bacillati</taxon>
        <taxon>Actinomycetota</taxon>
        <taxon>Actinomycetes</taxon>
        <taxon>Micromonosporales</taxon>
        <taxon>Micromonosporaceae</taxon>
        <taxon>Micromonospora</taxon>
    </lineage>
</organism>
<feature type="region of interest" description="Disordered" evidence="1">
    <location>
        <begin position="294"/>
        <end position="336"/>
    </location>
</feature>
<dbReference type="STRING" id="145854.GA0074692_2081"/>
<dbReference type="GO" id="GO:0003677">
    <property type="term" value="F:DNA binding"/>
    <property type="evidence" value="ECO:0007669"/>
    <property type="project" value="InterPro"/>
</dbReference>
<dbReference type="SMART" id="SM00530">
    <property type="entry name" value="HTH_XRE"/>
    <property type="match status" value="1"/>
</dbReference>